<dbReference type="GO" id="GO:0006351">
    <property type="term" value="P:DNA-templated transcription"/>
    <property type="evidence" value="ECO:0007669"/>
    <property type="project" value="TreeGrafter"/>
</dbReference>
<dbReference type="AlphaFoldDB" id="B8J694"/>
<name>B8J694_ANAD2</name>
<dbReference type="InterPro" id="IPR058163">
    <property type="entry name" value="LysR-type_TF_proteobact-type"/>
</dbReference>
<keyword evidence="3" id="KW-0238">DNA-binding</keyword>
<dbReference type="PANTHER" id="PTHR30537:SF5">
    <property type="entry name" value="HTH-TYPE TRANSCRIPTIONAL ACTIVATOR TTDR-RELATED"/>
    <property type="match status" value="1"/>
</dbReference>
<reference evidence="6" key="1">
    <citation type="submission" date="2009-01" db="EMBL/GenBank/DDBJ databases">
        <title>Complete sequence of Anaeromyxobacter dehalogenans 2CP-1.</title>
        <authorList>
            <consortium name="US DOE Joint Genome Institute"/>
            <person name="Lucas S."/>
            <person name="Copeland A."/>
            <person name="Lapidus A."/>
            <person name="Glavina del Rio T."/>
            <person name="Dalin E."/>
            <person name="Tice H."/>
            <person name="Bruce D."/>
            <person name="Goodwin L."/>
            <person name="Pitluck S."/>
            <person name="Saunders E."/>
            <person name="Brettin T."/>
            <person name="Detter J.C."/>
            <person name="Han C."/>
            <person name="Larimer F."/>
            <person name="Land M."/>
            <person name="Hauser L."/>
            <person name="Kyrpides N."/>
            <person name="Ovchinnikova G."/>
            <person name="Beliaev A.S."/>
            <person name="Richardson P."/>
        </authorList>
    </citation>
    <scope>NUCLEOTIDE SEQUENCE</scope>
    <source>
        <strain evidence="6">2CP-1</strain>
    </source>
</reference>
<evidence type="ECO:0000313" key="6">
    <source>
        <dbReference type="EMBL" id="ACL65075.1"/>
    </source>
</evidence>
<feature type="domain" description="HTH lysR-type" evidence="5">
    <location>
        <begin position="1"/>
        <end position="58"/>
    </location>
</feature>
<dbReference type="KEGG" id="acp:A2cp1_1733"/>
<dbReference type="InterPro" id="IPR036388">
    <property type="entry name" value="WH-like_DNA-bd_sf"/>
</dbReference>
<gene>
    <name evidence="6" type="ordered locus">A2cp1_1733</name>
</gene>
<dbReference type="GO" id="GO:0003700">
    <property type="term" value="F:DNA-binding transcription factor activity"/>
    <property type="evidence" value="ECO:0007669"/>
    <property type="project" value="InterPro"/>
</dbReference>
<evidence type="ECO:0000313" key="7">
    <source>
        <dbReference type="Proteomes" id="UP000007089"/>
    </source>
</evidence>
<dbReference type="PROSITE" id="PS50931">
    <property type="entry name" value="HTH_LYSR"/>
    <property type="match status" value="1"/>
</dbReference>
<dbReference type="PANTHER" id="PTHR30537">
    <property type="entry name" value="HTH-TYPE TRANSCRIPTIONAL REGULATOR"/>
    <property type="match status" value="1"/>
</dbReference>
<dbReference type="InterPro" id="IPR000847">
    <property type="entry name" value="LysR_HTH_N"/>
</dbReference>
<dbReference type="Pfam" id="PF03466">
    <property type="entry name" value="LysR_substrate"/>
    <property type="match status" value="1"/>
</dbReference>
<dbReference type="RefSeq" id="WP_012633001.1">
    <property type="nucleotide sequence ID" value="NC_011891.1"/>
</dbReference>
<dbReference type="Gene3D" id="1.10.10.10">
    <property type="entry name" value="Winged helix-like DNA-binding domain superfamily/Winged helix DNA-binding domain"/>
    <property type="match status" value="1"/>
</dbReference>
<dbReference type="Proteomes" id="UP000007089">
    <property type="component" value="Chromosome"/>
</dbReference>
<protein>
    <submittedName>
        <fullName evidence="6">Transcriptional regulator, LysR family</fullName>
    </submittedName>
</protein>
<organism evidence="6 7">
    <name type="scientific">Anaeromyxobacter dehalogenans (strain ATCC BAA-258 / DSM 21875 / 2CP-1)</name>
    <dbReference type="NCBI Taxonomy" id="455488"/>
    <lineage>
        <taxon>Bacteria</taxon>
        <taxon>Pseudomonadati</taxon>
        <taxon>Myxococcota</taxon>
        <taxon>Myxococcia</taxon>
        <taxon>Myxococcales</taxon>
        <taxon>Cystobacterineae</taxon>
        <taxon>Anaeromyxobacteraceae</taxon>
        <taxon>Anaeromyxobacter</taxon>
    </lineage>
</organism>
<accession>B8J694</accession>
<dbReference type="GO" id="GO:0043565">
    <property type="term" value="F:sequence-specific DNA binding"/>
    <property type="evidence" value="ECO:0007669"/>
    <property type="project" value="TreeGrafter"/>
</dbReference>
<dbReference type="SUPFAM" id="SSF46785">
    <property type="entry name" value="Winged helix' DNA-binding domain"/>
    <property type="match status" value="1"/>
</dbReference>
<evidence type="ECO:0000256" key="3">
    <source>
        <dbReference type="ARBA" id="ARBA00023125"/>
    </source>
</evidence>
<dbReference type="InterPro" id="IPR005119">
    <property type="entry name" value="LysR_subst-bd"/>
</dbReference>
<keyword evidence="7" id="KW-1185">Reference proteome</keyword>
<proteinExistence type="inferred from homology"/>
<evidence type="ECO:0000256" key="1">
    <source>
        <dbReference type="ARBA" id="ARBA00009437"/>
    </source>
</evidence>
<keyword evidence="2" id="KW-0805">Transcription regulation</keyword>
<evidence type="ECO:0000259" key="5">
    <source>
        <dbReference type="PROSITE" id="PS50931"/>
    </source>
</evidence>
<dbReference type="Gene3D" id="3.40.190.290">
    <property type="match status" value="1"/>
</dbReference>
<dbReference type="HOGENOM" id="CLU_039613_16_2_7"/>
<evidence type="ECO:0000256" key="4">
    <source>
        <dbReference type="ARBA" id="ARBA00023163"/>
    </source>
</evidence>
<comment type="similarity">
    <text evidence="1">Belongs to the LysR transcriptional regulatory family.</text>
</comment>
<dbReference type="InterPro" id="IPR036390">
    <property type="entry name" value="WH_DNA-bd_sf"/>
</dbReference>
<dbReference type="Pfam" id="PF00126">
    <property type="entry name" value="HTH_1"/>
    <property type="match status" value="1"/>
</dbReference>
<dbReference type="FunFam" id="1.10.10.10:FF:000001">
    <property type="entry name" value="LysR family transcriptional regulator"/>
    <property type="match status" value="1"/>
</dbReference>
<dbReference type="CDD" id="cd08422">
    <property type="entry name" value="PBP2_CrgA_like"/>
    <property type="match status" value="1"/>
</dbReference>
<dbReference type="EMBL" id="CP001359">
    <property type="protein sequence ID" value="ACL65075.1"/>
    <property type="molecule type" value="Genomic_DNA"/>
</dbReference>
<sequence length="301" mass="32014">MDLNRIAVFAQVVEAGSFTAAAASLGLRKSSVSRAVAALEADLGIRLLQRTTRRLSLTDAGRAYYERTRDALAGLREASEEAAALGAEPRGTVRVTAPVDLAPDLARLTDAFLRAHPQVRVEVSLTARYVDLVKEGFDLAIRAGVLADSSLLARKLSDSALALFAAPSYLQARGRPRRLADLAGHDCLLYRAGPETAVWRLTGRRGEEQVTVHGRAAADEFAFVRGMLVAGAGIALVPTGMVAAPLREGAIERVLPQYVRRGGPVSVVWPSRRYEPVAVARFRDAIVAALGEPGAGAEARG</sequence>
<keyword evidence="4" id="KW-0804">Transcription</keyword>
<dbReference type="SUPFAM" id="SSF53850">
    <property type="entry name" value="Periplasmic binding protein-like II"/>
    <property type="match status" value="1"/>
</dbReference>
<evidence type="ECO:0000256" key="2">
    <source>
        <dbReference type="ARBA" id="ARBA00023015"/>
    </source>
</evidence>